<dbReference type="Proteomes" id="UP000034012">
    <property type="component" value="Unassembled WGS sequence"/>
</dbReference>
<gene>
    <name evidence="1" type="ORF">UW20_C0004G0049</name>
</gene>
<reference evidence="1 2" key="1">
    <citation type="journal article" date="2015" name="Nature">
        <title>rRNA introns, odd ribosomes, and small enigmatic genomes across a large radiation of phyla.</title>
        <authorList>
            <person name="Brown C.T."/>
            <person name="Hug L.A."/>
            <person name="Thomas B.C."/>
            <person name="Sharon I."/>
            <person name="Castelle C.J."/>
            <person name="Singh A."/>
            <person name="Wilkins M.J."/>
            <person name="Williams K.H."/>
            <person name="Banfield J.F."/>
        </authorList>
    </citation>
    <scope>NUCLEOTIDE SEQUENCE [LARGE SCALE GENOMIC DNA]</scope>
</reference>
<dbReference type="AlphaFoldDB" id="A0A837I679"/>
<dbReference type="Gene3D" id="3.40.50.300">
    <property type="entry name" value="P-loop containing nucleotide triphosphate hydrolases"/>
    <property type="match status" value="1"/>
</dbReference>
<proteinExistence type="predicted"/>
<evidence type="ECO:0000313" key="2">
    <source>
        <dbReference type="Proteomes" id="UP000034012"/>
    </source>
</evidence>
<protein>
    <recommendedName>
        <fullName evidence="3">Kinase</fullName>
    </recommendedName>
</protein>
<dbReference type="Pfam" id="PF13671">
    <property type="entry name" value="AAA_33"/>
    <property type="match status" value="1"/>
</dbReference>
<accession>A0A837I679</accession>
<evidence type="ECO:0000313" key="1">
    <source>
        <dbReference type="EMBL" id="KKT33215.1"/>
    </source>
</evidence>
<organism evidence="1 2">
    <name type="scientific">Candidatus Woesebacteria bacterium GW2011_GWB1_44_11</name>
    <dbReference type="NCBI Taxonomy" id="1618579"/>
    <lineage>
        <taxon>Bacteria</taxon>
        <taxon>Candidatus Woeseibacteriota</taxon>
    </lineage>
</organism>
<name>A0A837I679_9BACT</name>
<dbReference type="SUPFAM" id="SSF52540">
    <property type="entry name" value="P-loop containing nucleoside triphosphate hydrolases"/>
    <property type="match status" value="1"/>
</dbReference>
<comment type="caution">
    <text evidence="1">The sequence shown here is derived from an EMBL/GenBank/DDBJ whole genome shotgun (WGS) entry which is preliminary data.</text>
</comment>
<dbReference type="InterPro" id="IPR027417">
    <property type="entry name" value="P-loop_NTPase"/>
</dbReference>
<sequence length="144" mass="17057">MGYIRIDLDDVKFSLFGNDILDEKIDKQGWDKVYQKMYKQIEDNLKNDKTVINDTGNFTKHERDLVKEIADKLGLETIEVFIDTPTEIARQRLLENKKIKKRFDVSENDFNSTVSEFEPPEDNNVITYKHPQPIEDWIIENFQT</sequence>
<evidence type="ECO:0008006" key="3">
    <source>
        <dbReference type="Google" id="ProtNLM"/>
    </source>
</evidence>
<dbReference type="EMBL" id="LCHK01000004">
    <property type="protein sequence ID" value="KKT33215.1"/>
    <property type="molecule type" value="Genomic_DNA"/>
</dbReference>